<dbReference type="GO" id="GO:0051301">
    <property type="term" value="P:cell division"/>
    <property type="evidence" value="ECO:0007669"/>
    <property type="project" value="UniProtKB-KW"/>
</dbReference>
<dbReference type="RefSeq" id="WP_167159744.1">
    <property type="nucleotide sequence ID" value="NZ_JAANOW010000001.1"/>
</dbReference>
<organism evidence="3 4">
    <name type="scientific">Mycolicibacterium fluoranthenivorans</name>
    <dbReference type="NCBI Taxonomy" id="258505"/>
    <lineage>
        <taxon>Bacteria</taxon>
        <taxon>Bacillati</taxon>
        <taxon>Actinomycetota</taxon>
        <taxon>Actinomycetes</taxon>
        <taxon>Mycobacteriales</taxon>
        <taxon>Mycobacteriaceae</taxon>
        <taxon>Mycolicibacterium</taxon>
    </lineage>
</organism>
<feature type="compositionally biased region" description="Basic and acidic residues" evidence="1">
    <location>
        <begin position="42"/>
        <end position="65"/>
    </location>
</feature>
<evidence type="ECO:0000256" key="1">
    <source>
        <dbReference type="SAM" id="MobiDB-lite"/>
    </source>
</evidence>
<dbReference type="AlphaFoldDB" id="A0A7X5ZDM7"/>
<accession>A0A7X5ZDM7</accession>
<keyword evidence="3" id="KW-0131">Cell cycle</keyword>
<sequence>MATPSILLIVLVVCVAILLIVAIAWVARDRRNAHRHIAAEEIRESAKDEARDVRQREAWADETAARARAAQAESDVKAAQAAGLQQQAETHRSEAVDSREKLNQQWERADSVDPAVHTPEKSSGARKEHQDR</sequence>
<gene>
    <name evidence="3" type="ORF">FHU31_003179</name>
</gene>
<dbReference type="Proteomes" id="UP000547444">
    <property type="component" value="Unassembled WGS sequence"/>
</dbReference>
<feature type="compositionally biased region" description="Basic and acidic residues" evidence="1">
    <location>
        <begin position="89"/>
        <end position="111"/>
    </location>
</feature>
<reference evidence="3 4" key="1">
    <citation type="submission" date="2020-03" db="EMBL/GenBank/DDBJ databases">
        <title>Sequencing the genomes of 1000 actinobacteria strains.</title>
        <authorList>
            <person name="Klenk H.-P."/>
        </authorList>
    </citation>
    <scope>NUCLEOTIDE SEQUENCE [LARGE SCALE GENOMIC DNA]</scope>
    <source>
        <strain evidence="3 4">DSM 44556</strain>
    </source>
</reference>
<evidence type="ECO:0000256" key="2">
    <source>
        <dbReference type="SAM" id="Phobius"/>
    </source>
</evidence>
<proteinExistence type="predicted"/>
<feature type="transmembrane region" description="Helical" evidence="2">
    <location>
        <begin position="6"/>
        <end position="27"/>
    </location>
</feature>
<keyword evidence="2" id="KW-1133">Transmembrane helix</keyword>
<protein>
    <submittedName>
        <fullName evidence="3">FtsZ-interacting cell division protein ZipA</fullName>
    </submittedName>
</protein>
<keyword evidence="2" id="KW-0812">Transmembrane</keyword>
<feature type="compositionally biased region" description="Basic and acidic residues" evidence="1">
    <location>
        <begin position="118"/>
        <end position="132"/>
    </location>
</feature>
<evidence type="ECO:0000313" key="4">
    <source>
        <dbReference type="Proteomes" id="UP000547444"/>
    </source>
</evidence>
<comment type="caution">
    <text evidence="3">The sequence shown here is derived from an EMBL/GenBank/DDBJ whole genome shotgun (WGS) entry which is preliminary data.</text>
</comment>
<name>A0A7X5ZDM7_9MYCO</name>
<evidence type="ECO:0000313" key="3">
    <source>
        <dbReference type="EMBL" id="NIH96223.1"/>
    </source>
</evidence>
<dbReference type="EMBL" id="JAANOW010000001">
    <property type="protein sequence ID" value="NIH96223.1"/>
    <property type="molecule type" value="Genomic_DNA"/>
</dbReference>
<feature type="region of interest" description="Disordered" evidence="1">
    <location>
        <begin position="42"/>
        <end position="132"/>
    </location>
</feature>
<keyword evidence="4" id="KW-1185">Reference proteome</keyword>
<feature type="compositionally biased region" description="Low complexity" evidence="1">
    <location>
        <begin position="66"/>
        <end position="88"/>
    </location>
</feature>
<keyword evidence="2" id="KW-0472">Membrane</keyword>
<keyword evidence="3" id="KW-0132">Cell division</keyword>